<evidence type="ECO:0000313" key="2">
    <source>
        <dbReference type="Proteomes" id="UP000000547"/>
    </source>
</evidence>
<dbReference type="HOGENOM" id="CLU_3373162_0_0_6"/>
<gene>
    <name evidence="1" type="ordered locus">CPS_2182</name>
</gene>
<dbReference type="KEGG" id="cps:CPS_2182"/>
<accession>Q482W0</accession>
<organism evidence="1 2">
    <name type="scientific">Colwellia psychrerythraea (strain 34H / ATCC BAA-681)</name>
    <name type="common">Vibrio psychroerythus</name>
    <dbReference type="NCBI Taxonomy" id="167879"/>
    <lineage>
        <taxon>Bacteria</taxon>
        <taxon>Pseudomonadati</taxon>
        <taxon>Pseudomonadota</taxon>
        <taxon>Gammaproteobacteria</taxon>
        <taxon>Alteromonadales</taxon>
        <taxon>Colwelliaceae</taxon>
        <taxon>Colwellia</taxon>
    </lineage>
</organism>
<dbReference type="AlphaFoldDB" id="Q482W0"/>
<protein>
    <submittedName>
        <fullName evidence="1">Uncharacterized protein</fullName>
    </submittedName>
</protein>
<proteinExistence type="predicted"/>
<reference evidence="1" key="1">
    <citation type="journal article" date="2005" name="Proc. Natl. Acad. Sci. U.S.A.">
        <title>The psychrophilic lifestyle as revealed by the genome sequence of Colwellia psychrerythraea 34H through genomic and proteomic analyses.</title>
        <authorList>
            <person name="Methe B.A."/>
            <person name="Nelson K.E."/>
            <person name="Deming J.W."/>
            <person name="Momen B."/>
            <person name="Melamud E."/>
            <person name="Zhang X."/>
            <person name="Moult J."/>
            <person name="Madupu R."/>
            <person name="Nelson W.C."/>
            <person name="Dodson R.J."/>
            <person name="Brinkac L.M."/>
            <person name="Daugherty S.C."/>
            <person name="Durkin A.S."/>
            <person name="DeBoy R.T."/>
            <person name="Kolonay J.F."/>
            <person name="Sullivan S.A."/>
            <person name="Zhou L."/>
            <person name="Davidsen T.M."/>
            <person name="Wu M."/>
            <person name="Huston A.L."/>
            <person name="Lewis M."/>
            <person name="Weaver B."/>
            <person name="Weidman J.F."/>
            <person name="Khouri H."/>
            <person name="Utterback T.R."/>
            <person name="Feldblyum T.V."/>
            <person name="Fraser C.M."/>
        </authorList>
    </citation>
    <scope>NUCLEOTIDE SEQUENCE [LARGE SCALE GENOMIC DNA]</scope>
    <source>
        <strain evidence="1">34H</strain>
    </source>
</reference>
<dbReference type="EMBL" id="CP000083">
    <property type="protein sequence ID" value="AAZ27254.1"/>
    <property type="molecule type" value="Genomic_DNA"/>
</dbReference>
<sequence>MLLTLVYLVVMSLLSEIHHYFLPSDILDMQRVKK</sequence>
<dbReference type="Proteomes" id="UP000000547">
    <property type="component" value="Chromosome"/>
</dbReference>
<name>Q482W0_COLP3</name>
<evidence type="ECO:0000313" key="1">
    <source>
        <dbReference type="EMBL" id="AAZ27254.1"/>
    </source>
</evidence>